<accession>A0A5C6EHC2</accession>
<protein>
    <submittedName>
        <fullName evidence="1">Uncharacterized protein</fullName>
    </submittedName>
</protein>
<dbReference type="OrthoDB" id="275009at2"/>
<reference evidence="1 2" key="1">
    <citation type="submission" date="2019-02" db="EMBL/GenBank/DDBJ databases">
        <title>Deep-cultivation of Planctomycetes and their phenomic and genomic characterization uncovers novel biology.</title>
        <authorList>
            <person name="Wiegand S."/>
            <person name="Jogler M."/>
            <person name="Boedeker C."/>
            <person name="Pinto D."/>
            <person name="Vollmers J."/>
            <person name="Rivas-Marin E."/>
            <person name="Kohn T."/>
            <person name="Peeters S.H."/>
            <person name="Heuer A."/>
            <person name="Rast P."/>
            <person name="Oberbeckmann S."/>
            <person name="Bunk B."/>
            <person name="Jeske O."/>
            <person name="Meyerdierks A."/>
            <person name="Storesund J.E."/>
            <person name="Kallscheuer N."/>
            <person name="Luecker S."/>
            <person name="Lage O.M."/>
            <person name="Pohl T."/>
            <person name="Merkel B.J."/>
            <person name="Hornburger P."/>
            <person name="Mueller R.-W."/>
            <person name="Bruemmer F."/>
            <person name="Labrenz M."/>
            <person name="Spormann A.M."/>
            <person name="Op Den Camp H."/>
            <person name="Overmann J."/>
            <person name="Amann R."/>
            <person name="Jetten M.S.M."/>
            <person name="Mascher T."/>
            <person name="Medema M.H."/>
            <person name="Devos D.P."/>
            <person name="Kaster A.-K."/>
            <person name="Ovreas L."/>
            <person name="Rohde M."/>
            <person name="Galperin M.Y."/>
            <person name="Jogler C."/>
        </authorList>
    </citation>
    <scope>NUCLEOTIDE SEQUENCE [LARGE SCALE GENOMIC DNA]</scope>
    <source>
        <strain evidence="1 2">Poly59</strain>
    </source>
</reference>
<dbReference type="Proteomes" id="UP000317977">
    <property type="component" value="Unassembled WGS sequence"/>
</dbReference>
<proteinExistence type="predicted"/>
<evidence type="ECO:0000313" key="2">
    <source>
        <dbReference type="Proteomes" id="UP000317977"/>
    </source>
</evidence>
<dbReference type="AlphaFoldDB" id="A0A5C6EHC2"/>
<dbReference type="EMBL" id="SJPX01000006">
    <property type="protein sequence ID" value="TWU47071.1"/>
    <property type="molecule type" value="Genomic_DNA"/>
</dbReference>
<comment type="caution">
    <text evidence="1">The sequence shown here is derived from an EMBL/GenBank/DDBJ whole genome shotgun (WGS) entry which is preliminary data.</text>
</comment>
<sequence length="127" mass="14925">MQLIARDVLIHRFVPDEGEPSTAVRVTHRTNRTEVINEETVSPRDNLRRALAELVAILNPHPDHIREPRLQLFDEVTLKLPESTQDGRILEMKWNFTSREWFYFVECRNTHASGEYVIADLQLFEEV</sequence>
<evidence type="ECO:0000313" key="1">
    <source>
        <dbReference type="EMBL" id="TWU47071.1"/>
    </source>
</evidence>
<keyword evidence="2" id="KW-1185">Reference proteome</keyword>
<gene>
    <name evidence="1" type="ORF">Poly59_60450</name>
</gene>
<name>A0A5C6EHC2_9BACT</name>
<organism evidence="1 2">
    <name type="scientific">Rubripirellula reticaptiva</name>
    <dbReference type="NCBI Taxonomy" id="2528013"/>
    <lineage>
        <taxon>Bacteria</taxon>
        <taxon>Pseudomonadati</taxon>
        <taxon>Planctomycetota</taxon>
        <taxon>Planctomycetia</taxon>
        <taxon>Pirellulales</taxon>
        <taxon>Pirellulaceae</taxon>
        <taxon>Rubripirellula</taxon>
    </lineage>
</organism>
<dbReference type="RefSeq" id="WP_146537467.1">
    <property type="nucleotide sequence ID" value="NZ_SJPX01000006.1"/>
</dbReference>